<dbReference type="Gene3D" id="1.20.120.450">
    <property type="entry name" value="dinb family like domain"/>
    <property type="match status" value="1"/>
</dbReference>
<name>A0A1X6Z9N8_9RHOB</name>
<dbReference type="Proteomes" id="UP000193207">
    <property type="component" value="Unassembled WGS sequence"/>
</dbReference>
<sequence>MILPGYVVTMAGYNGWQNRQLEAALDAVPDAVLRADRGAFFGSILGTLNHLLWGDLMWMSRFAPERAMRPEGGIADSPGLCEAYGDWRAARRSLDGEIEEWAAGLDATALAGPLNWFSGALGRDVTKPMALCVVHMFNHQTHHRGQVHAMLTKEGLKAPVSDLFAMPEDV</sequence>
<gene>
    <name evidence="4" type="ORF">ROH8110_02370</name>
</gene>
<evidence type="ECO:0000313" key="5">
    <source>
        <dbReference type="Proteomes" id="UP000193207"/>
    </source>
</evidence>
<protein>
    <submittedName>
        <fullName evidence="4">DinB family protein</fullName>
    </submittedName>
</protein>
<reference evidence="4 5" key="1">
    <citation type="submission" date="2017-03" db="EMBL/GenBank/DDBJ databases">
        <authorList>
            <person name="Afonso C.L."/>
            <person name="Miller P.J."/>
            <person name="Scott M.A."/>
            <person name="Spackman E."/>
            <person name="Goraichik I."/>
            <person name="Dimitrov K.M."/>
            <person name="Suarez D.L."/>
            <person name="Swayne D.E."/>
        </authorList>
    </citation>
    <scope>NUCLEOTIDE SEQUENCE [LARGE SCALE GENOMIC DNA]</scope>
    <source>
        <strain evidence="4 5">CECT 8110</strain>
    </source>
</reference>
<feature type="binding site" evidence="3">
    <location>
        <position position="139"/>
    </location>
    <ligand>
        <name>a divalent metal cation</name>
        <dbReference type="ChEBI" id="CHEBI:60240"/>
    </ligand>
</feature>
<comment type="similarity">
    <text evidence="1">Belongs to the DinB family.</text>
</comment>
<dbReference type="GO" id="GO:0046872">
    <property type="term" value="F:metal ion binding"/>
    <property type="evidence" value="ECO:0007669"/>
    <property type="project" value="UniProtKB-KW"/>
</dbReference>
<evidence type="ECO:0000313" key="4">
    <source>
        <dbReference type="EMBL" id="SLN44866.1"/>
    </source>
</evidence>
<keyword evidence="2 3" id="KW-0479">Metal-binding</keyword>
<dbReference type="OrthoDB" id="9807509at2"/>
<keyword evidence="5" id="KW-1185">Reference proteome</keyword>
<dbReference type="Pfam" id="PF05163">
    <property type="entry name" value="DinB"/>
    <property type="match status" value="1"/>
</dbReference>
<dbReference type="RefSeq" id="WP_085817995.1">
    <property type="nucleotide sequence ID" value="NZ_FWFU01000003.1"/>
</dbReference>
<feature type="binding site" evidence="3">
    <location>
        <position position="50"/>
    </location>
    <ligand>
        <name>a divalent metal cation</name>
        <dbReference type="ChEBI" id="CHEBI:60240"/>
    </ligand>
</feature>
<dbReference type="InterPro" id="IPR007837">
    <property type="entry name" value="DinB"/>
</dbReference>
<dbReference type="PANTHER" id="PTHR37302:SF1">
    <property type="entry name" value="PROTEIN DINB"/>
    <property type="match status" value="1"/>
</dbReference>
<accession>A0A1X6Z9N8</accession>
<dbReference type="SUPFAM" id="SSF109854">
    <property type="entry name" value="DinB/YfiT-like putative metalloenzymes"/>
    <property type="match status" value="1"/>
</dbReference>
<dbReference type="InterPro" id="IPR034660">
    <property type="entry name" value="DinB/YfiT-like"/>
</dbReference>
<dbReference type="PANTHER" id="PTHR37302">
    <property type="entry name" value="SLR1116 PROTEIN"/>
    <property type="match status" value="1"/>
</dbReference>
<dbReference type="AlphaFoldDB" id="A0A1X6Z9N8"/>
<feature type="binding site" evidence="3">
    <location>
        <position position="143"/>
    </location>
    <ligand>
        <name>a divalent metal cation</name>
        <dbReference type="ChEBI" id="CHEBI:60240"/>
    </ligand>
</feature>
<evidence type="ECO:0000256" key="2">
    <source>
        <dbReference type="ARBA" id="ARBA00022723"/>
    </source>
</evidence>
<proteinExistence type="inferred from homology"/>
<organism evidence="4 5">
    <name type="scientific">Roseovarius halotolerans</name>
    <dbReference type="NCBI Taxonomy" id="505353"/>
    <lineage>
        <taxon>Bacteria</taxon>
        <taxon>Pseudomonadati</taxon>
        <taxon>Pseudomonadota</taxon>
        <taxon>Alphaproteobacteria</taxon>
        <taxon>Rhodobacterales</taxon>
        <taxon>Roseobacteraceae</taxon>
        <taxon>Roseovarius</taxon>
    </lineage>
</organism>
<evidence type="ECO:0000256" key="1">
    <source>
        <dbReference type="ARBA" id="ARBA00008635"/>
    </source>
</evidence>
<evidence type="ECO:0000256" key="3">
    <source>
        <dbReference type="PIRSR" id="PIRSR607837-1"/>
    </source>
</evidence>
<dbReference type="EMBL" id="FWFU01000003">
    <property type="protein sequence ID" value="SLN44866.1"/>
    <property type="molecule type" value="Genomic_DNA"/>
</dbReference>